<feature type="domain" description="DAGKc" evidence="3">
    <location>
        <begin position="13"/>
        <end position="151"/>
    </location>
</feature>
<dbReference type="SMART" id="SM00046">
    <property type="entry name" value="DAGKc"/>
    <property type="match status" value="1"/>
</dbReference>
<comment type="similarity">
    <text evidence="2">Belongs to the diacylglycerol/lipid kinase family.</text>
</comment>
<dbReference type="PANTHER" id="PTHR12358">
    <property type="entry name" value="SPHINGOSINE KINASE"/>
    <property type="match status" value="1"/>
</dbReference>
<comment type="cofactor">
    <cofactor evidence="1">
        <name>Mg(2+)</name>
        <dbReference type="ChEBI" id="CHEBI:18420"/>
    </cofactor>
</comment>
<evidence type="ECO:0000313" key="5">
    <source>
        <dbReference type="Proteomes" id="UP001500767"/>
    </source>
</evidence>
<dbReference type="InterPro" id="IPR016064">
    <property type="entry name" value="NAD/diacylglycerol_kinase_sf"/>
</dbReference>
<name>A0ABP6Y9X5_9ACTN</name>
<keyword evidence="5" id="KW-1185">Reference proteome</keyword>
<dbReference type="PROSITE" id="PS50146">
    <property type="entry name" value="DAGK"/>
    <property type="match status" value="1"/>
</dbReference>
<evidence type="ECO:0000256" key="2">
    <source>
        <dbReference type="ARBA" id="ARBA00005983"/>
    </source>
</evidence>
<protein>
    <recommendedName>
        <fullName evidence="3">DAGKc domain-containing protein</fullName>
    </recommendedName>
</protein>
<dbReference type="Pfam" id="PF00781">
    <property type="entry name" value="DAGK_cat"/>
    <property type="match status" value="1"/>
</dbReference>
<organism evidence="4 5">
    <name type="scientific">Microlunatus spumicola</name>
    <dbReference type="NCBI Taxonomy" id="81499"/>
    <lineage>
        <taxon>Bacteria</taxon>
        <taxon>Bacillati</taxon>
        <taxon>Actinomycetota</taxon>
        <taxon>Actinomycetes</taxon>
        <taxon>Propionibacteriales</taxon>
        <taxon>Propionibacteriaceae</taxon>
        <taxon>Microlunatus</taxon>
    </lineage>
</organism>
<evidence type="ECO:0000256" key="1">
    <source>
        <dbReference type="ARBA" id="ARBA00001946"/>
    </source>
</evidence>
<dbReference type="Gene3D" id="3.40.50.10330">
    <property type="entry name" value="Probable inorganic polyphosphate/atp-NAD kinase, domain 1"/>
    <property type="match status" value="1"/>
</dbReference>
<dbReference type="InterPro" id="IPR017438">
    <property type="entry name" value="ATP-NAD_kinase_N"/>
</dbReference>
<gene>
    <name evidence="4" type="ORF">GCM10022197_39690</name>
</gene>
<dbReference type="RefSeq" id="WP_204912857.1">
    <property type="nucleotide sequence ID" value="NZ_BAAAYR010000006.1"/>
</dbReference>
<dbReference type="InterPro" id="IPR001206">
    <property type="entry name" value="Diacylglycerol_kinase_cat_dom"/>
</dbReference>
<evidence type="ECO:0000313" key="4">
    <source>
        <dbReference type="EMBL" id="GAA3578342.1"/>
    </source>
</evidence>
<comment type="caution">
    <text evidence="4">The sequence shown here is derived from an EMBL/GenBank/DDBJ whole genome shotgun (WGS) entry which is preliminary data.</text>
</comment>
<accession>A0ABP6Y9X5</accession>
<dbReference type="PANTHER" id="PTHR12358:SF54">
    <property type="entry name" value="SPHINGOSINE KINASE RELATED PROTEIN"/>
    <property type="match status" value="1"/>
</dbReference>
<dbReference type="SUPFAM" id="SSF111331">
    <property type="entry name" value="NAD kinase/diacylglycerol kinase-like"/>
    <property type="match status" value="1"/>
</dbReference>
<evidence type="ECO:0000259" key="3">
    <source>
        <dbReference type="PROSITE" id="PS50146"/>
    </source>
</evidence>
<sequence length="151" mass="15040">MPDPDDPASSDGARPASIALVVNPAAAKGRAQRLLPEVAGRLRDTGHAVEISLSRTPDEAAELIAQAAGSGADVLAVMGGDGMAHLGVNAVAEHTATHPDGPPLALGLVPAGTGNDFARSLGLDPDDVASATAVLAGGTTRSVDLLRVDDR</sequence>
<dbReference type="InterPro" id="IPR050187">
    <property type="entry name" value="Lipid_Phosphate_FormReg"/>
</dbReference>
<proteinExistence type="inferred from homology"/>
<reference evidence="5" key="1">
    <citation type="journal article" date="2019" name="Int. J. Syst. Evol. Microbiol.">
        <title>The Global Catalogue of Microorganisms (GCM) 10K type strain sequencing project: providing services to taxonomists for standard genome sequencing and annotation.</title>
        <authorList>
            <consortium name="The Broad Institute Genomics Platform"/>
            <consortium name="The Broad Institute Genome Sequencing Center for Infectious Disease"/>
            <person name="Wu L."/>
            <person name="Ma J."/>
        </authorList>
    </citation>
    <scope>NUCLEOTIDE SEQUENCE [LARGE SCALE GENOMIC DNA]</scope>
    <source>
        <strain evidence="5">JCM 16540</strain>
    </source>
</reference>
<dbReference type="EMBL" id="BAAAYR010000006">
    <property type="protein sequence ID" value="GAA3578342.1"/>
    <property type="molecule type" value="Genomic_DNA"/>
</dbReference>
<dbReference type="Proteomes" id="UP001500767">
    <property type="component" value="Unassembled WGS sequence"/>
</dbReference>